<feature type="compositionally biased region" description="Gly residues" evidence="7">
    <location>
        <begin position="1926"/>
        <end position="1961"/>
    </location>
</feature>
<feature type="transmembrane region" description="Helical" evidence="8">
    <location>
        <begin position="2047"/>
        <end position="2069"/>
    </location>
</feature>
<evidence type="ECO:0000313" key="11">
    <source>
        <dbReference type="Proteomes" id="UP000612055"/>
    </source>
</evidence>
<feature type="compositionally biased region" description="Low complexity" evidence="7">
    <location>
        <begin position="1314"/>
        <end position="1326"/>
    </location>
</feature>
<dbReference type="CDD" id="cd00130">
    <property type="entry name" value="PAS"/>
    <property type="match status" value="1"/>
</dbReference>
<feature type="domain" description="PAS" evidence="9">
    <location>
        <begin position="639"/>
        <end position="709"/>
    </location>
</feature>
<name>A0A836C4A7_9CHLO</name>
<dbReference type="GO" id="GO:0016301">
    <property type="term" value="F:kinase activity"/>
    <property type="evidence" value="ECO:0007669"/>
    <property type="project" value="UniProtKB-KW"/>
</dbReference>
<keyword evidence="2" id="KW-0716">Sensory transduction</keyword>
<dbReference type="PANTHER" id="PTHR31600">
    <property type="entry name" value="TINY MACROCYSTS PROTEIN B-RELATED"/>
    <property type="match status" value="1"/>
</dbReference>
<feature type="transmembrane region" description="Helical" evidence="8">
    <location>
        <begin position="74"/>
        <end position="94"/>
    </location>
</feature>
<dbReference type="EMBL" id="JAEHOE010000009">
    <property type="protein sequence ID" value="KAG2498582.1"/>
    <property type="molecule type" value="Genomic_DNA"/>
</dbReference>
<evidence type="ECO:0000256" key="5">
    <source>
        <dbReference type="ARBA" id="ARBA00022777"/>
    </source>
</evidence>
<keyword evidence="1" id="KW-0600">Photoreceptor protein</keyword>
<protein>
    <recommendedName>
        <fullName evidence="9">PAS domain-containing protein</fullName>
    </recommendedName>
</protein>
<comment type="caution">
    <text evidence="10">The sequence shown here is derived from an EMBL/GenBank/DDBJ whole genome shotgun (WGS) entry which is preliminary data.</text>
</comment>
<reference evidence="10" key="1">
    <citation type="journal article" date="2020" name="bioRxiv">
        <title>Comparative genomics of Chlamydomonas.</title>
        <authorList>
            <person name="Craig R.J."/>
            <person name="Hasan A.R."/>
            <person name="Ness R.W."/>
            <person name="Keightley P.D."/>
        </authorList>
    </citation>
    <scope>NUCLEOTIDE SEQUENCE</scope>
    <source>
        <strain evidence="10">CCAP 11/70</strain>
    </source>
</reference>
<evidence type="ECO:0000259" key="9">
    <source>
        <dbReference type="PROSITE" id="PS50112"/>
    </source>
</evidence>
<feature type="transmembrane region" description="Helical" evidence="8">
    <location>
        <begin position="130"/>
        <end position="150"/>
    </location>
</feature>
<dbReference type="SUPFAM" id="SSF55785">
    <property type="entry name" value="PYP-like sensor domain (PAS domain)"/>
    <property type="match status" value="1"/>
</dbReference>
<feature type="region of interest" description="Disordered" evidence="7">
    <location>
        <begin position="1507"/>
        <end position="1575"/>
    </location>
</feature>
<dbReference type="InterPro" id="IPR035965">
    <property type="entry name" value="PAS-like_dom_sf"/>
</dbReference>
<feature type="transmembrane region" description="Helical" evidence="8">
    <location>
        <begin position="216"/>
        <end position="239"/>
    </location>
</feature>
<dbReference type="Gene3D" id="3.30.450.20">
    <property type="entry name" value="PAS domain"/>
    <property type="match status" value="1"/>
</dbReference>
<proteinExistence type="predicted"/>
<keyword evidence="4" id="KW-0547">Nucleotide-binding</keyword>
<dbReference type="InterPro" id="IPR057352">
    <property type="entry name" value="TPR_TmcB/C"/>
</dbReference>
<dbReference type="GO" id="GO:0009881">
    <property type="term" value="F:photoreceptor activity"/>
    <property type="evidence" value="ECO:0007669"/>
    <property type="project" value="UniProtKB-KW"/>
</dbReference>
<evidence type="ECO:0000256" key="6">
    <source>
        <dbReference type="ARBA" id="ARBA00022840"/>
    </source>
</evidence>
<dbReference type="GO" id="GO:0006355">
    <property type="term" value="P:regulation of DNA-templated transcription"/>
    <property type="evidence" value="ECO:0007669"/>
    <property type="project" value="InterPro"/>
</dbReference>
<feature type="compositionally biased region" description="Gly residues" evidence="7">
    <location>
        <begin position="1533"/>
        <end position="1548"/>
    </location>
</feature>
<feature type="transmembrane region" description="Helical" evidence="8">
    <location>
        <begin position="384"/>
        <end position="405"/>
    </location>
</feature>
<evidence type="ECO:0000256" key="7">
    <source>
        <dbReference type="SAM" id="MobiDB-lite"/>
    </source>
</evidence>
<keyword evidence="3" id="KW-0808">Transferase</keyword>
<sequence length="2332" mass="252267">MDDSSSQRSGATGEQSETSSQRSDAKALTRLNKRSNNENEEGDLLEQKRSLQDGVFSCMYTLVRQSAFKGIRITLVKILLEGLGAFLVAFNPGIPAWRIDTSNPVWQVVRWVLWRSPIMRLYGYDTYIKVLYVMAAMVFLSVGGLVWLTMAMRKQEQSKALKRAAVGLHMAYELIFILFYVSFFDYFVFAANCNWTSSGKEHAYFVGAKCLAMPHVIHMSVGVFAAAVQFAVTALMVVASSDLNPISKSHLASPDAITRLWILVFKAAFVIVSDDLYTWPKLQCVLLALTCGVICWQNFRKAPFYRRTVNAVWCALWIGVFYTTLLLAVLVLTGKRTEERRRQFTMYVLYGIFAVVAGAVAICVVHMWWLMRPARKFANLASDGAVAAAAMMATGGAATAGGVGLTRAQQQKIHKFKHQHEVEMLSRVMRVFDVDGVVDQEAAALGETIIRAGMVAFPGQAYLHILYANYLLEVRKDGPAARTSLQLAARHSPTLVERYQIYCTNEASKRLKDSQDGGMDLQAYIEFRRNFRAVLRVHKEVLALEMELWRMCLRSRLSVAEIDEALEGLEAATARAYQVYKRVLERYPTNGKLLRCYGRFLEDVKHDPIAAGRAYTEAARNGGSDAIMSLDLSAVQDPSKPDFLTSVSLADDAVCVINAEGIIMMVSQAMQGVFGYAKQELEGANVSLLMPQPFSQRHNGYLQRYVSTGEARILDSVREVVALHKDRYVFPVGLCVTKMSGQGTDSVFLGVVRPLPPNLNRIRCWVSPTGVLLCGDQQFASLCGVNERELVGRTLASLCHEADEELEALYSAFREASLESLAAGSLRCGLRLRHRFLADPVPVEAAIGLAGTDTQRILALTLSRTDGRDGDLLVLDTHSRIKFASLGLGAMLNIPARKLCTMRLEQLLPAPQGPLHAKWLRDTPHTVAPTGCRAGRVVQLLNDTGAPVSVKIKVGSAAPSADVSGTLHVVEVTKAAPEELLEEKRLSLTMDACGRVLSVGRPEADLFGFPAGLMVGESLCDWVDIFTEWRERNGEAELQLLMLALLDKEREQPGTSWRVKLQQPAESFEAAAEAQRLRRSETGAFGLKRNSRRPMPVSACLQVELLEHHETGAAGAGGEGDDADAVSSIEAGVRIQMLLWRRDLLTGTLELDEQLVVRRASPMMGLIVGMPATAMVKKPLRNFLDLPAGKSWQQLCDAHSRASHKRSALKGGAAGVGRVSPAMAFVGSHPDSGTMRLILQGVEQLAPGTGRPRITAVVHPDTTFTGAHAELMKVLKLDGVGMAAGDEAAGGGEGGLSRAPTYRRPVSPSHHAHTQAQAHGHAQAQAHKVEAKEGDEGDAGAKAEATATAAAGGAGEGAGKDGAEAEAGALAVIKEEDGGEEADANSRSRSGSRSGSEGDDEAADTSGSSDGGGPEAEGEDQAAIDQAKLHETSASKSEFVAQWVRTLSKTPADPVAPAASMPPSRAGSNSAAAGAAAGTAAAGSSKRGLLAGRSKISFALHSIAEDRAVDGDDAEPMTRATSGVQEASPPGARGPGDGNGGGGGGAGGEEGDPDKWEKASEGGDSSASGSQAASGITSVTDASTADVTIDARRMRLLKGLKKVLLSVDVTAPLDRLRKHSYVVLLLMLLVHVVCYVVLTRVVQAEHNGVYMVHRQALAMDRSVLCVVRILIGTFCARPNITDRSSACTPPLTVHINSMLTTVNQMEEYHQGVYLGFKSNAVQKPHSDVYDIWTHSRFNYSIFMDTNPPQVMTETAGIWVMGNRFIASTREALYWLPRLTYNFKHTRTYQLMLDMGVGPLFDAYAESLDHLMVSAWASLDDLRLTLIVILVVEVLFVQLLCLGYQWILLRAADRVRLLGVLCLYGLPGPVLRQLASKETRILEDSDDESDAGSVDQDHDQPAQGPGQGTARGQGDAAQSADAPQRLEGGGAEADGAKGNGSDGEGSGGGGGGGEGAEGGGGALVAARVGSGREGAVAKLGKEDTGGSSAFSESQTDDATSDGGGHGGGHGGRKSISAKWAGRRLRSRRGVQYVNGKALTDSPLRGLRFMVLPMMWFVALLVIYVISLFQLQGMQGPLASLNMASHVIYRYTRVRAIGFAFLSQDGAEEREMWRPLLRRELDLFVSEYDTLMYGGTSISQLDSVFQEPVPPSTFASSDFSNAFFRTKRCFRYNQTLCFKETSPWFEVTHNGLDPMVRRMISEIGLLLEDAPEDVRYNATRWTYMYNVGTFDLYEGMQQAAQLFVDYSISRYTSVVKLHTILLICTIAVLGLYVVLVLWPLLAKLRADAERQVALLSHVPVEVDTLGHCRTIVRQQLQTHGRRGGKGKRRGSAAS</sequence>
<feature type="compositionally biased region" description="Polar residues" evidence="7">
    <location>
        <begin position="1"/>
        <end position="22"/>
    </location>
</feature>
<evidence type="ECO:0000256" key="3">
    <source>
        <dbReference type="ARBA" id="ARBA00022679"/>
    </source>
</evidence>
<feature type="region of interest" description="Disordered" evidence="7">
    <location>
        <begin position="1880"/>
        <end position="1961"/>
    </location>
</feature>
<feature type="transmembrane region" description="Helical" evidence="8">
    <location>
        <begin position="344"/>
        <end position="369"/>
    </location>
</feature>
<feature type="transmembrane region" description="Helical" evidence="8">
    <location>
        <begin position="1621"/>
        <end position="1638"/>
    </location>
</feature>
<dbReference type="Pfam" id="PF00989">
    <property type="entry name" value="PAS"/>
    <property type="match status" value="1"/>
</dbReference>
<feature type="transmembrane region" description="Helical" evidence="8">
    <location>
        <begin position="260"/>
        <end position="279"/>
    </location>
</feature>
<evidence type="ECO:0000256" key="4">
    <source>
        <dbReference type="ARBA" id="ARBA00022741"/>
    </source>
</evidence>
<feature type="region of interest" description="Disordered" evidence="7">
    <location>
        <begin position="1"/>
        <end position="44"/>
    </location>
</feature>
<keyword evidence="8" id="KW-0472">Membrane</keyword>
<organism evidence="10 11">
    <name type="scientific">Edaphochlamys debaryana</name>
    <dbReference type="NCBI Taxonomy" id="47281"/>
    <lineage>
        <taxon>Eukaryota</taxon>
        <taxon>Viridiplantae</taxon>
        <taxon>Chlorophyta</taxon>
        <taxon>core chlorophytes</taxon>
        <taxon>Chlorophyceae</taxon>
        <taxon>CS clade</taxon>
        <taxon>Chlamydomonadales</taxon>
        <taxon>Chlamydomonadales incertae sedis</taxon>
        <taxon>Edaphochlamys</taxon>
    </lineage>
</organism>
<dbReference type="PANTHER" id="PTHR31600:SF2">
    <property type="entry name" value="GAMETE ENRICHED GENE 10 PROTEIN-RELATED"/>
    <property type="match status" value="1"/>
</dbReference>
<feature type="compositionally biased region" description="Low complexity" evidence="7">
    <location>
        <begin position="1340"/>
        <end position="1351"/>
    </location>
</feature>
<dbReference type="Proteomes" id="UP000612055">
    <property type="component" value="Unassembled WGS sequence"/>
</dbReference>
<feature type="compositionally biased region" description="Low complexity" evidence="7">
    <location>
        <begin position="1562"/>
        <end position="1575"/>
    </location>
</feature>
<feature type="compositionally biased region" description="Low complexity" evidence="7">
    <location>
        <begin position="1466"/>
        <end position="1476"/>
    </location>
</feature>
<dbReference type="InterPro" id="IPR000014">
    <property type="entry name" value="PAS"/>
</dbReference>
<evidence type="ECO:0000256" key="1">
    <source>
        <dbReference type="ARBA" id="ARBA00022543"/>
    </source>
</evidence>
<feature type="region of interest" description="Disordered" evidence="7">
    <location>
        <begin position="1977"/>
        <end position="2021"/>
    </location>
</feature>
<keyword evidence="11" id="KW-1185">Reference proteome</keyword>
<dbReference type="PROSITE" id="PS50112">
    <property type="entry name" value="PAS"/>
    <property type="match status" value="1"/>
</dbReference>
<feature type="transmembrane region" description="Helical" evidence="8">
    <location>
        <begin position="1823"/>
        <end position="1847"/>
    </location>
</feature>
<keyword evidence="6" id="KW-0067">ATP-binding</keyword>
<keyword evidence="5" id="KW-0418">Kinase</keyword>
<keyword evidence="1" id="KW-0675">Receptor</keyword>
<dbReference type="SMART" id="SM00091">
    <property type="entry name" value="PAS"/>
    <property type="match status" value="3"/>
</dbReference>
<keyword evidence="8" id="KW-1133">Transmembrane helix</keyword>
<feature type="transmembrane region" description="Helical" evidence="8">
    <location>
        <begin position="171"/>
        <end position="191"/>
    </location>
</feature>
<keyword evidence="1" id="KW-0157">Chromophore</keyword>
<dbReference type="InterPro" id="IPR052994">
    <property type="entry name" value="Tiny_macrocysts_regulators"/>
</dbReference>
<feature type="region of interest" description="Disordered" evidence="7">
    <location>
        <begin position="1287"/>
        <end position="1437"/>
    </location>
</feature>
<dbReference type="GO" id="GO:0005524">
    <property type="term" value="F:ATP binding"/>
    <property type="evidence" value="ECO:0007669"/>
    <property type="project" value="UniProtKB-KW"/>
</dbReference>
<dbReference type="FunFam" id="3.30.450.20:FF:000060">
    <property type="entry name" value="Sensor protein FixL"/>
    <property type="match status" value="1"/>
</dbReference>
<dbReference type="InterPro" id="IPR013767">
    <property type="entry name" value="PAS_fold"/>
</dbReference>
<accession>A0A836C4A7</accession>
<gene>
    <name evidence="10" type="ORF">HYH03_003333</name>
</gene>
<evidence type="ECO:0000313" key="10">
    <source>
        <dbReference type="EMBL" id="KAG2498582.1"/>
    </source>
</evidence>
<evidence type="ECO:0000256" key="2">
    <source>
        <dbReference type="ARBA" id="ARBA00022606"/>
    </source>
</evidence>
<feature type="transmembrane region" description="Helical" evidence="8">
    <location>
        <begin position="2258"/>
        <end position="2279"/>
    </location>
</feature>
<dbReference type="Pfam" id="PF25474">
    <property type="entry name" value="TPR_TmcB"/>
    <property type="match status" value="1"/>
</dbReference>
<evidence type="ECO:0000256" key="8">
    <source>
        <dbReference type="SAM" id="Phobius"/>
    </source>
</evidence>
<dbReference type="NCBIfam" id="TIGR00229">
    <property type="entry name" value="sensory_box"/>
    <property type="match status" value="1"/>
</dbReference>
<keyword evidence="8" id="KW-0812">Transmembrane</keyword>
<feature type="transmembrane region" description="Helical" evidence="8">
    <location>
        <begin position="310"/>
        <end position="332"/>
    </location>
</feature>
<dbReference type="OrthoDB" id="542352at2759"/>
<feature type="region of interest" description="Disordered" evidence="7">
    <location>
        <begin position="1450"/>
        <end position="1476"/>
    </location>
</feature>